<name>A0ABD0UVE0_DENTH</name>
<protein>
    <submittedName>
        <fullName evidence="1">Uncharacterized protein</fullName>
    </submittedName>
</protein>
<evidence type="ECO:0000313" key="1">
    <source>
        <dbReference type="EMBL" id="KAL0914306.1"/>
    </source>
</evidence>
<organism evidence="1 2">
    <name type="scientific">Dendrobium thyrsiflorum</name>
    <name type="common">Pinecone-like raceme dendrobium</name>
    <name type="synonym">Orchid</name>
    <dbReference type="NCBI Taxonomy" id="117978"/>
    <lineage>
        <taxon>Eukaryota</taxon>
        <taxon>Viridiplantae</taxon>
        <taxon>Streptophyta</taxon>
        <taxon>Embryophyta</taxon>
        <taxon>Tracheophyta</taxon>
        <taxon>Spermatophyta</taxon>
        <taxon>Magnoliopsida</taxon>
        <taxon>Liliopsida</taxon>
        <taxon>Asparagales</taxon>
        <taxon>Orchidaceae</taxon>
        <taxon>Epidendroideae</taxon>
        <taxon>Malaxideae</taxon>
        <taxon>Dendrobiinae</taxon>
        <taxon>Dendrobium</taxon>
    </lineage>
</organism>
<sequence length="248" mass="27584">MLQCVRRCLSGRGDDFRFSSPQSMQWEEVSQIDLFSSRPDVSALAFCPIEAVLIIAFDMITLQSPIMGITDIMAREFSRSIEVGYKLRVEELSGWFTSTDGEEAQVWRSFTGLAEIEKSSAAGGGEVASRTGFGLCVGREEPERFLSSSYLTPQMDAQSRIEARGSRDLLKNGAELQTVPGSTQEIRNGAAVWQRFEQALRSGEQPPLRKCNNKAREECRCLPNELSNLQIGKSVRIIVSIISMNCEL</sequence>
<proteinExistence type="predicted"/>
<evidence type="ECO:0000313" key="2">
    <source>
        <dbReference type="Proteomes" id="UP001552299"/>
    </source>
</evidence>
<accession>A0ABD0UVE0</accession>
<comment type="caution">
    <text evidence="1">The sequence shown here is derived from an EMBL/GenBank/DDBJ whole genome shotgun (WGS) entry which is preliminary data.</text>
</comment>
<dbReference type="AlphaFoldDB" id="A0ABD0UVE0"/>
<dbReference type="Proteomes" id="UP001552299">
    <property type="component" value="Unassembled WGS sequence"/>
</dbReference>
<keyword evidence="2" id="KW-1185">Reference proteome</keyword>
<gene>
    <name evidence="1" type="ORF">M5K25_014642</name>
</gene>
<dbReference type="EMBL" id="JANQDX010000012">
    <property type="protein sequence ID" value="KAL0914306.1"/>
    <property type="molecule type" value="Genomic_DNA"/>
</dbReference>
<reference evidence="1 2" key="1">
    <citation type="journal article" date="2024" name="Plant Biotechnol. J.">
        <title>Dendrobium thyrsiflorum genome and its molecular insights into genes involved in important horticultural traits.</title>
        <authorList>
            <person name="Chen B."/>
            <person name="Wang J.Y."/>
            <person name="Zheng P.J."/>
            <person name="Li K.L."/>
            <person name="Liang Y.M."/>
            <person name="Chen X.F."/>
            <person name="Zhang C."/>
            <person name="Zhao X."/>
            <person name="He X."/>
            <person name="Zhang G.Q."/>
            <person name="Liu Z.J."/>
            <person name="Xu Q."/>
        </authorList>
    </citation>
    <scope>NUCLEOTIDE SEQUENCE [LARGE SCALE GENOMIC DNA]</scope>
    <source>
        <strain evidence="1">GZMU011</strain>
    </source>
</reference>